<dbReference type="InterPro" id="IPR017853">
    <property type="entry name" value="GH"/>
</dbReference>
<dbReference type="GO" id="GO:0005975">
    <property type="term" value="P:carbohydrate metabolic process"/>
    <property type="evidence" value="ECO:0007669"/>
    <property type="project" value="InterPro"/>
</dbReference>
<dbReference type="InterPro" id="IPR025705">
    <property type="entry name" value="Beta_hexosaminidase_sua/sub"/>
</dbReference>
<feature type="non-terminal residue" evidence="7">
    <location>
        <position position="94"/>
    </location>
</feature>
<keyword evidence="5" id="KW-0378">Hydrolase</keyword>
<feature type="domain" description="Glycoside hydrolase family 20 catalytic" evidence="6">
    <location>
        <begin position="14"/>
        <end position="77"/>
    </location>
</feature>
<dbReference type="OrthoDB" id="428480at2759"/>
<dbReference type="PANTHER" id="PTHR22600:SF26">
    <property type="entry name" value="BETA-N-ACETYLHEXOSAMINIDASE"/>
    <property type="match status" value="1"/>
</dbReference>
<comment type="catalytic activity">
    <reaction evidence="1">
        <text>Hydrolysis of terminal non-reducing N-acetyl-D-hexosamine residues in N-acetyl-beta-D-hexosaminides.</text>
        <dbReference type="EC" id="3.2.1.52"/>
    </reaction>
</comment>
<dbReference type="GO" id="GO:0016020">
    <property type="term" value="C:membrane"/>
    <property type="evidence" value="ECO:0007669"/>
    <property type="project" value="TreeGrafter"/>
</dbReference>
<keyword evidence="8" id="KW-1185">Reference proteome</keyword>
<dbReference type="Gene3D" id="3.20.20.80">
    <property type="entry name" value="Glycosidases"/>
    <property type="match status" value="1"/>
</dbReference>
<evidence type="ECO:0000256" key="5">
    <source>
        <dbReference type="ARBA" id="ARBA00022801"/>
    </source>
</evidence>
<dbReference type="Proteomes" id="UP000765509">
    <property type="component" value="Unassembled WGS sequence"/>
</dbReference>
<protein>
    <recommendedName>
        <fullName evidence="3">beta-N-acetylhexosaminidase</fullName>
        <ecNumber evidence="3">3.2.1.52</ecNumber>
    </recommendedName>
</protein>
<dbReference type="AlphaFoldDB" id="A0A9Q3CMY8"/>
<dbReference type="PRINTS" id="PR00738">
    <property type="entry name" value="GLHYDRLASE20"/>
</dbReference>
<evidence type="ECO:0000256" key="1">
    <source>
        <dbReference type="ARBA" id="ARBA00001231"/>
    </source>
</evidence>
<comment type="caution">
    <text evidence="7">The sequence shown here is derived from an EMBL/GenBank/DDBJ whole genome shotgun (WGS) entry which is preliminary data.</text>
</comment>
<feature type="non-terminal residue" evidence="7">
    <location>
        <position position="1"/>
    </location>
</feature>
<evidence type="ECO:0000256" key="3">
    <source>
        <dbReference type="ARBA" id="ARBA00012663"/>
    </source>
</evidence>
<sequence>GLGGWLGGAPNGTSWCDPFKTWQKIYSFDPFNNITFSQRKLILGGQALLWSEQADEQNLDTIMWPRAFSTAEVYWTGSDGPRSVVEALPRMHDM</sequence>
<evidence type="ECO:0000256" key="2">
    <source>
        <dbReference type="ARBA" id="ARBA00006285"/>
    </source>
</evidence>
<evidence type="ECO:0000259" key="6">
    <source>
        <dbReference type="Pfam" id="PF00728"/>
    </source>
</evidence>
<proteinExistence type="inferred from homology"/>
<dbReference type="SUPFAM" id="SSF51445">
    <property type="entry name" value="(Trans)glycosidases"/>
    <property type="match status" value="1"/>
</dbReference>
<dbReference type="GO" id="GO:0004563">
    <property type="term" value="F:beta-N-acetylhexosaminidase activity"/>
    <property type="evidence" value="ECO:0007669"/>
    <property type="project" value="UniProtKB-EC"/>
</dbReference>
<gene>
    <name evidence="7" type="ORF">O181_025518</name>
</gene>
<evidence type="ECO:0000256" key="4">
    <source>
        <dbReference type="ARBA" id="ARBA00022729"/>
    </source>
</evidence>
<organism evidence="7 8">
    <name type="scientific">Austropuccinia psidii MF-1</name>
    <dbReference type="NCBI Taxonomy" id="1389203"/>
    <lineage>
        <taxon>Eukaryota</taxon>
        <taxon>Fungi</taxon>
        <taxon>Dikarya</taxon>
        <taxon>Basidiomycota</taxon>
        <taxon>Pucciniomycotina</taxon>
        <taxon>Pucciniomycetes</taxon>
        <taxon>Pucciniales</taxon>
        <taxon>Sphaerophragmiaceae</taxon>
        <taxon>Austropuccinia</taxon>
    </lineage>
</organism>
<dbReference type="EMBL" id="AVOT02008335">
    <property type="protein sequence ID" value="MBW0485803.1"/>
    <property type="molecule type" value="Genomic_DNA"/>
</dbReference>
<keyword evidence="4" id="KW-0732">Signal</keyword>
<evidence type="ECO:0000313" key="8">
    <source>
        <dbReference type="Proteomes" id="UP000765509"/>
    </source>
</evidence>
<comment type="similarity">
    <text evidence="2">Belongs to the glycosyl hydrolase 20 family.</text>
</comment>
<name>A0A9Q3CMY8_9BASI</name>
<dbReference type="InterPro" id="IPR015883">
    <property type="entry name" value="Glyco_hydro_20_cat"/>
</dbReference>
<dbReference type="GO" id="GO:0030203">
    <property type="term" value="P:glycosaminoglycan metabolic process"/>
    <property type="evidence" value="ECO:0007669"/>
    <property type="project" value="TreeGrafter"/>
</dbReference>
<evidence type="ECO:0000313" key="7">
    <source>
        <dbReference type="EMBL" id="MBW0485803.1"/>
    </source>
</evidence>
<accession>A0A9Q3CMY8</accession>
<dbReference type="PANTHER" id="PTHR22600">
    <property type="entry name" value="BETA-HEXOSAMINIDASE"/>
    <property type="match status" value="1"/>
</dbReference>
<dbReference type="Pfam" id="PF00728">
    <property type="entry name" value="Glyco_hydro_20"/>
    <property type="match status" value="1"/>
</dbReference>
<dbReference type="EC" id="3.2.1.52" evidence="3"/>
<reference evidence="7" key="1">
    <citation type="submission" date="2021-03" db="EMBL/GenBank/DDBJ databases">
        <title>Draft genome sequence of rust myrtle Austropuccinia psidii MF-1, a brazilian biotype.</title>
        <authorList>
            <person name="Quecine M.C."/>
            <person name="Pachon D.M.R."/>
            <person name="Bonatelli M.L."/>
            <person name="Correr F.H."/>
            <person name="Franceschini L.M."/>
            <person name="Leite T.F."/>
            <person name="Margarido G.R.A."/>
            <person name="Almeida C.A."/>
            <person name="Ferrarezi J.A."/>
            <person name="Labate C.A."/>
        </authorList>
    </citation>
    <scope>NUCLEOTIDE SEQUENCE</scope>
    <source>
        <strain evidence="7">MF-1</strain>
    </source>
</reference>